<protein>
    <submittedName>
        <fullName evidence="3">Uncharacterized protein</fullName>
    </submittedName>
</protein>
<dbReference type="OrthoDB" id="2953532at2759"/>
<reference evidence="3" key="1">
    <citation type="submission" date="2019-10" db="EMBL/GenBank/DDBJ databases">
        <authorList>
            <consortium name="DOE Joint Genome Institute"/>
            <person name="Kuo A."/>
            <person name="Miyauchi S."/>
            <person name="Kiss E."/>
            <person name="Drula E."/>
            <person name="Kohler A."/>
            <person name="Sanchez-Garcia M."/>
            <person name="Andreopoulos B."/>
            <person name="Barry K.W."/>
            <person name="Bonito G."/>
            <person name="Buee M."/>
            <person name="Carver A."/>
            <person name="Chen C."/>
            <person name="Cichocki N."/>
            <person name="Clum A."/>
            <person name="Culley D."/>
            <person name="Crous P.W."/>
            <person name="Fauchery L."/>
            <person name="Girlanda M."/>
            <person name="Hayes R."/>
            <person name="Keri Z."/>
            <person name="LaButti K."/>
            <person name="Lipzen A."/>
            <person name="Lombard V."/>
            <person name="Magnuson J."/>
            <person name="Maillard F."/>
            <person name="Morin E."/>
            <person name="Murat C."/>
            <person name="Nolan M."/>
            <person name="Ohm R."/>
            <person name="Pangilinan J."/>
            <person name="Pereira M."/>
            <person name="Perotto S."/>
            <person name="Peter M."/>
            <person name="Riley R."/>
            <person name="Sitrit Y."/>
            <person name="Stielow B."/>
            <person name="Szollosi G."/>
            <person name="Zifcakova L."/>
            <person name="Stursova M."/>
            <person name="Spatafora J.W."/>
            <person name="Tedersoo L."/>
            <person name="Vaario L.-M."/>
            <person name="Yamada A."/>
            <person name="Yan M."/>
            <person name="Wang P."/>
            <person name="Xu J."/>
            <person name="Bruns T."/>
            <person name="Baldrian P."/>
            <person name="Vilgalys R."/>
            <person name="Henrissat B."/>
            <person name="Grigoriev I.V."/>
            <person name="Hibbett D."/>
            <person name="Nagy L.G."/>
            <person name="Martin F.M."/>
        </authorList>
    </citation>
    <scope>NUCLEOTIDE SEQUENCE</scope>
    <source>
        <strain evidence="3">Prilba</strain>
    </source>
</reference>
<sequence>MRLITILVLPFLLAGQAALALNIVIGGSIGNVTADNFLTVQDSGLTSQCETDCGPATTAIQTCDDDDGCLCSNDTVTAITACQQCYFTTIIHGNRRMPDPRAGSTPALAAYVAACQASPANVTVPATDAVLQLPPGWDGPTGVHLNLGETILYVMTGAIIGVGSLGIICTM</sequence>
<organism evidence="3 4">
    <name type="scientific">Russula ochroleuca</name>
    <dbReference type="NCBI Taxonomy" id="152965"/>
    <lineage>
        <taxon>Eukaryota</taxon>
        <taxon>Fungi</taxon>
        <taxon>Dikarya</taxon>
        <taxon>Basidiomycota</taxon>
        <taxon>Agaricomycotina</taxon>
        <taxon>Agaricomycetes</taxon>
        <taxon>Russulales</taxon>
        <taxon>Russulaceae</taxon>
        <taxon>Russula</taxon>
    </lineage>
</organism>
<feature type="chain" id="PRO_5040205010" evidence="2">
    <location>
        <begin position="21"/>
        <end position="171"/>
    </location>
</feature>
<feature type="transmembrane region" description="Helical" evidence="1">
    <location>
        <begin position="150"/>
        <end position="169"/>
    </location>
</feature>
<evidence type="ECO:0000313" key="3">
    <source>
        <dbReference type="EMBL" id="KAF8486955.1"/>
    </source>
</evidence>
<evidence type="ECO:0000256" key="2">
    <source>
        <dbReference type="SAM" id="SignalP"/>
    </source>
</evidence>
<keyword evidence="1" id="KW-0812">Transmembrane</keyword>
<gene>
    <name evidence="3" type="ORF">DFH94DRAFT_9577</name>
</gene>
<comment type="caution">
    <text evidence="3">The sequence shown here is derived from an EMBL/GenBank/DDBJ whole genome shotgun (WGS) entry which is preliminary data.</text>
</comment>
<feature type="signal peptide" evidence="2">
    <location>
        <begin position="1"/>
        <end position="20"/>
    </location>
</feature>
<dbReference type="EMBL" id="WHVB01000001">
    <property type="protein sequence ID" value="KAF8486955.1"/>
    <property type="molecule type" value="Genomic_DNA"/>
</dbReference>
<name>A0A9P5N5A3_9AGAM</name>
<evidence type="ECO:0000256" key="1">
    <source>
        <dbReference type="SAM" id="Phobius"/>
    </source>
</evidence>
<dbReference type="AlphaFoldDB" id="A0A9P5N5A3"/>
<reference evidence="3" key="2">
    <citation type="journal article" date="2020" name="Nat. Commun.">
        <title>Large-scale genome sequencing of mycorrhizal fungi provides insights into the early evolution of symbiotic traits.</title>
        <authorList>
            <person name="Miyauchi S."/>
            <person name="Kiss E."/>
            <person name="Kuo A."/>
            <person name="Drula E."/>
            <person name="Kohler A."/>
            <person name="Sanchez-Garcia M."/>
            <person name="Morin E."/>
            <person name="Andreopoulos B."/>
            <person name="Barry K.W."/>
            <person name="Bonito G."/>
            <person name="Buee M."/>
            <person name="Carver A."/>
            <person name="Chen C."/>
            <person name="Cichocki N."/>
            <person name="Clum A."/>
            <person name="Culley D."/>
            <person name="Crous P.W."/>
            <person name="Fauchery L."/>
            <person name="Girlanda M."/>
            <person name="Hayes R.D."/>
            <person name="Keri Z."/>
            <person name="LaButti K."/>
            <person name="Lipzen A."/>
            <person name="Lombard V."/>
            <person name="Magnuson J."/>
            <person name="Maillard F."/>
            <person name="Murat C."/>
            <person name="Nolan M."/>
            <person name="Ohm R.A."/>
            <person name="Pangilinan J."/>
            <person name="Pereira M.F."/>
            <person name="Perotto S."/>
            <person name="Peter M."/>
            <person name="Pfister S."/>
            <person name="Riley R."/>
            <person name="Sitrit Y."/>
            <person name="Stielow J.B."/>
            <person name="Szollosi G."/>
            <person name="Zifcakova L."/>
            <person name="Stursova M."/>
            <person name="Spatafora J.W."/>
            <person name="Tedersoo L."/>
            <person name="Vaario L.M."/>
            <person name="Yamada A."/>
            <person name="Yan M."/>
            <person name="Wang P."/>
            <person name="Xu J."/>
            <person name="Bruns T."/>
            <person name="Baldrian P."/>
            <person name="Vilgalys R."/>
            <person name="Dunand C."/>
            <person name="Henrissat B."/>
            <person name="Grigoriev I.V."/>
            <person name="Hibbett D."/>
            <person name="Nagy L.G."/>
            <person name="Martin F.M."/>
        </authorList>
    </citation>
    <scope>NUCLEOTIDE SEQUENCE</scope>
    <source>
        <strain evidence="3">Prilba</strain>
    </source>
</reference>
<keyword evidence="2" id="KW-0732">Signal</keyword>
<evidence type="ECO:0000313" key="4">
    <source>
        <dbReference type="Proteomes" id="UP000759537"/>
    </source>
</evidence>
<proteinExistence type="predicted"/>
<keyword evidence="1" id="KW-1133">Transmembrane helix</keyword>
<keyword evidence="1" id="KW-0472">Membrane</keyword>
<keyword evidence="4" id="KW-1185">Reference proteome</keyword>
<accession>A0A9P5N5A3</accession>
<dbReference type="Proteomes" id="UP000759537">
    <property type="component" value="Unassembled WGS sequence"/>
</dbReference>